<keyword evidence="8" id="KW-1185">Reference proteome</keyword>
<dbReference type="PANTHER" id="PTHR21066">
    <property type="entry name" value="ODORANT-BINDING PROTEIN 59A-RELATED"/>
    <property type="match status" value="1"/>
</dbReference>
<comment type="subcellular location">
    <subcellularLocation>
        <location evidence="1">Secreted</location>
    </subcellularLocation>
</comment>
<evidence type="ECO:0000256" key="1">
    <source>
        <dbReference type="ARBA" id="ARBA00004613"/>
    </source>
</evidence>
<dbReference type="InterPro" id="IPR054577">
    <property type="entry name" value="OBP47-like_dom"/>
</dbReference>
<dbReference type="InterPro" id="IPR036728">
    <property type="entry name" value="PBP_GOBP_sf"/>
</dbReference>
<evidence type="ECO:0000256" key="3">
    <source>
        <dbReference type="ARBA" id="ARBA00022525"/>
    </source>
</evidence>
<name>A0A8S1CPW8_9INSE</name>
<evidence type="ECO:0000313" key="8">
    <source>
        <dbReference type="Proteomes" id="UP000494165"/>
    </source>
</evidence>
<dbReference type="Pfam" id="PF22651">
    <property type="entry name" value="OBP47_like"/>
    <property type="match status" value="1"/>
</dbReference>
<evidence type="ECO:0000256" key="4">
    <source>
        <dbReference type="SAM" id="MobiDB-lite"/>
    </source>
</evidence>
<dbReference type="GO" id="GO:0005549">
    <property type="term" value="F:odorant binding"/>
    <property type="evidence" value="ECO:0007669"/>
    <property type="project" value="InterPro"/>
</dbReference>
<dbReference type="EMBL" id="CADEPI010000067">
    <property type="protein sequence ID" value="CAB3371979.1"/>
    <property type="molecule type" value="Genomic_DNA"/>
</dbReference>
<dbReference type="InterPro" id="IPR052295">
    <property type="entry name" value="Odorant-binding_protein"/>
</dbReference>
<reference evidence="7 8" key="1">
    <citation type="submission" date="2020-04" db="EMBL/GenBank/DDBJ databases">
        <authorList>
            <person name="Alioto T."/>
            <person name="Alioto T."/>
            <person name="Gomez Garrido J."/>
        </authorList>
    </citation>
    <scope>NUCLEOTIDE SEQUENCE [LARGE SCALE GENOMIC DNA]</scope>
</reference>
<gene>
    <name evidence="7" type="ORF">CLODIP_2_CD07697</name>
</gene>
<sequence length="206" mass="21989">MLKYVAACLLVVGAVSGAKLGKNIKNGCNMTYLVEAPLCCSTLPKVFGKSEWEECAGTGKPKGPPPCIVECMLKNVGALNDKVIDYTKLSDLFKNNATTEEWKTIVGTAFDTCKKLVEDLASKMPKGLKKGKGKKCEPDSAVLLTCIQSELFVNCPSADVNSTVTEGVKPCADRITEIKACDKTAPSLPGKGQRGGLKKKQQKNKG</sequence>
<dbReference type="AlphaFoldDB" id="A0A8S1CPW8"/>
<dbReference type="PANTHER" id="PTHR21066:SF9">
    <property type="entry name" value="ODORANT-BINDING PROTEIN 59A"/>
    <property type="match status" value="1"/>
</dbReference>
<evidence type="ECO:0000256" key="5">
    <source>
        <dbReference type="SAM" id="SignalP"/>
    </source>
</evidence>
<feature type="region of interest" description="Disordered" evidence="4">
    <location>
        <begin position="183"/>
        <end position="206"/>
    </location>
</feature>
<keyword evidence="5" id="KW-0732">Signal</keyword>
<feature type="chain" id="PRO_5035924486" description="OBP47-like domain-containing protein" evidence="5">
    <location>
        <begin position="18"/>
        <end position="206"/>
    </location>
</feature>
<comment type="caution">
    <text evidence="7">The sequence shown here is derived from an EMBL/GenBank/DDBJ whole genome shotgun (WGS) entry which is preliminary data.</text>
</comment>
<feature type="signal peptide" evidence="5">
    <location>
        <begin position="1"/>
        <end position="17"/>
    </location>
</feature>
<keyword evidence="3" id="KW-0964">Secreted</keyword>
<evidence type="ECO:0000256" key="2">
    <source>
        <dbReference type="ARBA" id="ARBA00008098"/>
    </source>
</evidence>
<dbReference type="Proteomes" id="UP000494165">
    <property type="component" value="Unassembled WGS sequence"/>
</dbReference>
<dbReference type="GO" id="GO:0005576">
    <property type="term" value="C:extracellular region"/>
    <property type="evidence" value="ECO:0007669"/>
    <property type="project" value="UniProtKB-SubCell"/>
</dbReference>
<feature type="compositionally biased region" description="Basic residues" evidence="4">
    <location>
        <begin position="196"/>
        <end position="206"/>
    </location>
</feature>
<accession>A0A8S1CPW8</accession>
<comment type="similarity">
    <text evidence="2">Belongs to the PBP/GOBP family.</text>
</comment>
<organism evidence="7 8">
    <name type="scientific">Cloeon dipterum</name>
    <dbReference type="NCBI Taxonomy" id="197152"/>
    <lineage>
        <taxon>Eukaryota</taxon>
        <taxon>Metazoa</taxon>
        <taxon>Ecdysozoa</taxon>
        <taxon>Arthropoda</taxon>
        <taxon>Hexapoda</taxon>
        <taxon>Insecta</taxon>
        <taxon>Pterygota</taxon>
        <taxon>Palaeoptera</taxon>
        <taxon>Ephemeroptera</taxon>
        <taxon>Pisciforma</taxon>
        <taxon>Baetidae</taxon>
        <taxon>Cloeon</taxon>
    </lineage>
</organism>
<evidence type="ECO:0000313" key="7">
    <source>
        <dbReference type="EMBL" id="CAB3371979.1"/>
    </source>
</evidence>
<protein>
    <recommendedName>
        <fullName evidence="6">OBP47-like domain-containing protein</fullName>
    </recommendedName>
</protein>
<dbReference type="OrthoDB" id="7730192at2759"/>
<proteinExistence type="inferred from homology"/>
<dbReference type="SUPFAM" id="SSF47565">
    <property type="entry name" value="Insect pheromone/odorant-binding proteins"/>
    <property type="match status" value="1"/>
</dbReference>
<evidence type="ECO:0000259" key="6">
    <source>
        <dbReference type="Pfam" id="PF22651"/>
    </source>
</evidence>
<dbReference type="Gene3D" id="1.10.238.270">
    <property type="match status" value="1"/>
</dbReference>
<feature type="domain" description="OBP47-like" evidence="6">
    <location>
        <begin position="58"/>
        <end position="160"/>
    </location>
</feature>